<evidence type="ECO:0000256" key="10">
    <source>
        <dbReference type="RuleBase" id="RU361115"/>
    </source>
</evidence>
<dbReference type="GO" id="GO:0034626">
    <property type="term" value="P:fatty acid elongation, polyunsaturated fatty acid"/>
    <property type="evidence" value="ECO:0007669"/>
    <property type="project" value="TreeGrafter"/>
</dbReference>
<gene>
    <name evidence="11" type="ORF">PVAND_015917</name>
</gene>
<feature type="transmembrane region" description="Helical" evidence="10">
    <location>
        <begin position="61"/>
        <end position="81"/>
    </location>
</feature>
<sequence length="268" mass="31630">MTSLIKNIQVYFNYLESLSDPRSKGWFMVDSVVPALSCFIIYILIVFIGPKIMRNRKPFKLNNLLIFYNFFLVALNLYITLKILTSAYKLNYKFFCQPYQRIISENDIQIVKAMWLLYMSKIIELNDTFFFILRKKDSQLSFLHIYHHSLIVLAFWFGVKWIPSGSVTLGSAANAFVHVVMYFYYGLSAIGVETKRILWLKKSVTIIQLIQFTAFILFMINGFTLKCEFPLWIIYILLPNCLLFIILFGQFYLKTYTKDDKNCKKKIN</sequence>
<comment type="catalytic activity">
    <reaction evidence="10">
        <text>a very-long-chain acyl-CoA + malonyl-CoA + H(+) = a very-long-chain 3-oxoacyl-CoA + CO2 + CoA</text>
        <dbReference type="Rhea" id="RHEA:32727"/>
        <dbReference type="ChEBI" id="CHEBI:15378"/>
        <dbReference type="ChEBI" id="CHEBI:16526"/>
        <dbReference type="ChEBI" id="CHEBI:57287"/>
        <dbReference type="ChEBI" id="CHEBI:57384"/>
        <dbReference type="ChEBI" id="CHEBI:90725"/>
        <dbReference type="ChEBI" id="CHEBI:90736"/>
        <dbReference type="EC" id="2.3.1.199"/>
    </reaction>
</comment>
<keyword evidence="4 10" id="KW-0812">Transmembrane</keyword>
<comment type="caution">
    <text evidence="11">The sequence shown here is derived from an EMBL/GenBank/DDBJ whole genome shotgun (WGS) entry which is preliminary data.</text>
</comment>
<evidence type="ECO:0000256" key="5">
    <source>
        <dbReference type="ARBA" id="ARBA00022832"/>
    </source>
</evidence>
<evidence type="ECO:0000256" key="4">
    <source>
        <dbReference type="ARBA" id="ARBA00022692"/>
    </source>
</evidence>
<keyword evidence="7 10" id="KW-0443">Lipid metabolism</keyword>
<protein>
    <recommendedName>
        <fullName evidence="10">Elongation of very long chain fatty acids protein</fullName>
        <ecNumber evidence="10">2.3.1.199</ecNumber>
    </recommendedName>
    <alternativeName>
        <fullName evidence="10">Very-long-chain 3-oxoacyl-CoA synthase</fullName>
    </alternativeName>
</protein>
<feature type="transmembrane region" description="Helical" evidence="10">
    <location>
        <begin position="229"/>
        <end position="253"/>
    </location>
</feature>
<dbReference type="GO" id="GO:0005789">
    <property type="term" value="C:endoplasmic reticulum membrane"/>
    <property type="evidence" value="ECO:0007669"/>
    <property type="project" value="TreeGrafter"/>
</dbReference>
<dbReference type="Pfam" id="PF01151">
    <property type="entry name" value="ELO"/>
    <property type="match status" value="1"/>
</dbReference>
<dbReference type="PANTHER" id="PTHR11157:SF12">
    <property type="entry name" value="ELONGATION OF VERY LONG CHAIN FATTY ACIDS PROTEIN 4"/>
    <property type="match status" value="1"/>
</dbReference>
<dbReference type="GO" id="GO:0030148">
    <property type="term" value="P:sphingolipid biosynthetic process"/>
    <property type="evidence" value="ECO:0007669"/>
    <property type="project" value="TreeGrafter"/>
</dbReference>
<proteinExistence type="inferred from homology"/>
<dbReference type="Proteomes" id="UP001107558">
    <property type="component" value="Chromosome 4"/>
</dbReference>
<feature type="transmembrane region" description="Helical" evidence="10">
    <location>
        <begin position="115"/>
        <end position="133"/>
    </location>
</feature>
<evidence type="ECO:0000313" key="11">
    <source>
        <dbReference type="EMBL" id="KAG5667958.1"/>
    </source>
</evidence>
<feature type="transmembrane region" description="Helical" evidence="10">
    <location>
        <begin position="25"/>
        <end position="49"/>
    </location>
</feature>
<keyword evidence="2 10" id="KW-0444">Lipid biosynthesis</keyword>
<dbReference type="GO" id="GO:0034625">
    <property type="term" value="P:fatty acid elongation, monounsaturated fatty acid"/>
    <property type="evidence" value="ECO:0007669"/>
    <property type="project" value="TreeGrafter"/>
</dbReference>
<dbReference type="InterPro" id="IPR002076">
    <property type="entry name" value="ELO_fam"/>
</dbReference>
<dbReference type="OrthoDB" id="434092at2759"/>
<keyword evidence="6 10" id="KW-1133">Transmembrane helix</keyword>
<evidence type="ECO:0000256" key="2">
    <source>
        <dbReference type="ARBA" id="ARBA00022516"/>
    </source>
</evidence>
<dbReference type="PANTHER" id="PTHR11157">
    <property type="entry name" value="FATTY ACID ACYL TRANSFERASE-RELATED"/>
    <property type="match status" value="1"/>
</dbReference>
<comment type="subcellular location">
    <subcellularLocation>
        <location evidence="1">Membrane</location>
        <topology evidence="1">Multi-pass membrane protein</topology>
    </subcellularLocation>
</comment>
<feature type="transmembrane region" description="Helical" evidence="10">
    <location>
        <begin position="175"/>
        <end position="192"/>
    </location>
</feature>
<dbReference type="GO" id="GO:0019367">
    <property type="term" value="P:fatty acid elongation, saturated fatty acid"/>
    <property type="evidence" value="ECO:0007669"/>
    <property type="project" value="TreeGrafter"/>
</dbReference>
<evidence type="ECO:0000256" key="3">
    <source>
        <dbReference type="ARBA" id="ARBA00022679"/>
    </source>
</evidence>
<keyword evidence="12" id="KW-1185">Reference proteome</keyword>
<dbReference type="GO" id="GO:0009922">
    <property type="term" value="F:fatty acid elongase activity"/>
    <property type="evidence" value="ECO:0007669"/>
    <property type="project" value="UniProtKB-EC"/>
</dbReference>
<evidence type="ECO:0000256" key="7">
    <source>
        <dbReference type="ARBA" id="ARBA00023098"/>
    </source>
</evidence>
<comment type="similarity">
    <text evidence="10">Belongs to the ELO family.</text>
</comment>
<reference evidence="11" key="1">
    <citation type="submission" date="2021-03" db="EMBL/GenBank/DDBJ databases">
        <title>Chromosome level genome of the anhydrobiotic midge Polypedilum vanderplanki.</title>
        <authorList>
            <person name="Yoshida Y."/>
            <person name="Kikawada T."/>
            <person name="Gusev O."/>
        </authorList>
    </citation>
    <scope>NUCLEOTIDE SEQUENCE</scope>
    <source>
        <strain evidence="11">NIAS01</strain>
        <tissue evidence="11">Whole body or cell culture</tissue>
    </source>
</reference>
<dbReference type="AlphaFoldDB" id="A0A9J6BEL0"/>
<evidence type="ECO:0000256" key="1">
    <source>
        <dbReference type="ARBA" id="ARBA00004141"/>
    </source>
</evidence>
<feature type="transmembrane region" description="Helical" evidence="10">
    <location>
        <begin position="145"/>
        <end position="163"/>
    </location>
</feature>
<keyword evidence="3 10" id="KW-0808">Transferase</keyword>
<feature type="transmembrane region" description="Helical" evidence="10">
    <location>
        <begin position="204"/>
        <end position="223"/>
    </location>
</feature>
<organism evidence="11 12">
    <name type="scientific">Polypedilum vanderplanki</name>
    <name type="common">Sleeping chironomid midge</name>
    <dbReference type="NCBI Taxonomy" id="319348"/>
    <lineage>
        <taxon>Eukaryota</taxon>
        <taxon>Metazoa</taxon>
        <taxon>Ecdysozoa</taxon>
        <taxon>Arthropoda</taxon>
        <taxon>Hexapoda</taxon>
        <taxon>Insecta</taxon>
        <taxon>Pterygota</taxon>
        <taxon>Neoptera</taxon>
        <taxon>Endopterygota</taxon>
        <taxon>Diptera</taxon>
        <taxon>Nematocera</taxon>
        <taxon>Chironomoidea</taxon>
        <taxon>Chironomidae</taxon>
        <taxon>Chironominae</taxon>
        <taxon>Polypedilum</taxon>
        <taxon>Polypedilum</taxon>
    </lineage>
</organism>
<evidence type="ECO:0000256" key="8">
    <source>
        <dbReference type="ARBA" id="ARBA00023136"/>
    </source>
</evidence>
<keyword evidence="8 10" id="KW-0472">Membrane</keyword>
<name>A0A9J6BEL0_POLVA</name>
<dbReference type="EMBL" id="JADBJN010000004">
    <property type="protein sequence ID" value="KAG5667958.1"/>
    <property type="molecule type" value="Genomic_DNA"/>
</dbReference>
<evidence type="ECO:0000256" key="9">
    <source>
        <dbReference type="ARBA" id="ARBA00023160"/>
    </source>
</evidence>
<keyword evidence="5 10" id="KW-0276">Fatty acid metabolism</keyword>
<accession>A0A9J6BEL0</accession>
<evidence type="ECO:0000313" key="12">
    <source>
        <dbReference type="Proteomes" id="UP001107558"/>
    </source>
</evidence>
<evidence type="ECO:0000256" key="6">
    <source>
        <dbReference type="ARBA" id="ARBA00022989"/>
    </source>
</evidence>
<dbReference type="EC" id="2.3.1.199" evidence="10"/>
<dbReference type="GO" id="GO:0042761">
    <property type="term" value="P:very long-chain fatty acid biosynthetic process"/>
    <property type="evidence" value="ECO:0007669"/>
    <property type="project" value="TreeGrafter"/>
</dbReference>
<keyword evidence="9 10" id="KW-0275">Fatty acid biosynthesis</keyword>